<dbReference type="InterPro" id="IPR018114">
    <property type="entry name" value="TRYPSIN_HIS"/>
</dbReference>
<dbReference type="PROSITE" id="PS00135">
    <property type="entry name" value="TRYPSIN_SER"/>
    <property type="match status" value="1"/>
</dbReference>
<accession>A0A8J6H777</accession>
<dbReference type="InterPro" id="IPR001254">
    <property type="entry name" value="Trypsin_dom"/>
</dbReference>
<dbReference type="EMBL" id="JABDTM020028396">
    <property type="protein sequence ID" value="KAH0809011.1"/>
    <property type="molecule type" value="Genomic_DNA"/>
</dbReference>
<evidence type="ECO:0000313" key="11">
    <source>
        <dbReference type="Proteomes" id="UP000719412"/>
    </source>
</evidence>
<dbReference type="SUPFAM" id="SSF50494">
    <property type="entry name" value="Trypsin-like serine proteases"/>
    <property type="match status" value="1"/>
</dbReference>
<dbReference type="InterPro" id="IPR009003">
    <property type="entry name" value="Peptidase_S1_PA"/>
</dbReference>
<dbReference type="PROSITE" id="PS00134">
    <property type="entry name" value="TRYPSIN_HIS"/>
    <property type="match status" value="1"/>
</dbReference>
<feature type="compositionally biased region" description="Low complexity" evidence="8">
    <location>
        <begin position="437"/>
        <end position="449"/>
    </location>
</feature>
<proteinExistence type="predicted"/>
<feature type="region of interest" description="Disordered" evidence="8">
    <location>
        <begin position="430"/>
        <end position="460"/>
    </location>
</feature>
<dbReference type="CDD" id="cd00190">
    <property type="entry name" value="Tryp_SPc"/>
    <property type="match status" value="1"/>
</dbReference>
<evidence type="ECO:0000256" key="6">
    <source>
        <dbReference type="ARBA" id="ARBA00023157"/>
    </source>
</evidence>
<dbReference type="CDD" id="cd12264">
    <property type="entry name" value="RRM_AKAP17A"/>
    <property type="match status" value="1"/>
</dbReference>
<dbReference type="GO" id="GO:0005576">
    <property type="term" value="C:extracellular region"/>
    <property type="evidence" value="ECO:0007669"/>
    <property type="project" value="UniProtKB-SubCell"/>
</dbReference>
<evidence type="ECO:0000256" key="2">
    <source>
        <dbReference type="ARBA" id="ARBA00022525"/>
    </source>
</evidence>
<comment type="subcellular location">
    <subcellularLocation>
        <location evidence="1">Secreted</location>
    </subcellularLocation>
</comment>
<feature type="region of interest" description="Disordered" evidence="8">
    <location>
        <begin position="495"/>
        <end position="516"/>
    </location>
</feature>
<feature type="region of interest" description="Disordered" evidence="8">
    <location>
        <begin position="284"/>
        <end position="308"/>
    </location>
</feature>
<dbReference type="Proteomes" id="UP000719412">
    <property type="component" value="Unassembled WGS sequence"/>
</dbReference>
<keyword evidence="3 7" id="KW-0645">Protease</keyword>
<protein>
    <recommendedName>
        <fullName evidence="9">Peptidase S1 domain-containing protein</fullName>
    </recommendedName>
</protein>
<name>A0A8J6H777_TENMO</name>
<dbReference type="FunFam" id="2.40.10.10:FF:000015">
    <property type="entry name" value="Atrial natriuretic peptide-converting enzyme"/>
    <property type="match status" value="1"/>
</dbReference>
<dbReference type="InterPro" id="IPR056852">
    <property type="entry name" value="AK17A/B"/>
</dbReference>
<feature type="compositionally biased region" description="Basic and acidic residues" evidence="8">
    <location>
        <begin position="638"/>
        <end position="652"/>
    </location>
</feature>
<organism evidence="10 11">
    <name type="scientific">Tenebrio molitor</name>
    <name type="common">Yellow mealworm beetle</name>
    <dbReference type="NCBI Taxonomy" id="7067"/>
    <lineage>
        <taxon>Eukaryota</taxon>
        <taxon>Metazoa</taxon>
        <taxon>Ecdysozoa</taxon>
        <taxon>Arthropoda</taxon>
        <taxon>Hexapoda</taxon>
        <taxon>Insecta</taxon>
        <taxon>Pterygota</taxon>
        <taxon>Neoptera</taxon>
        <taxon>Endopterygota</taxon>
        <taxon>Coleoptera</taxon>
        <taxon>Polyphaga</taxon>
        <taxon>Cucujiformia</taxon>
        <taxon>Tenebrionidae</taxon>
        <taxon>Tenebrio</taxon>
    </lineage>
</organism>
<dbReference type="GO" id="GO:0004252">
    <property type="term" value="F:serine-type endopeptidase activity"/>
    <property type="evidence" value="ECO:0007669"/>
    <property type="project" value="InterPro"/>
</dbReference>
<reference evidence="10" key="1">
    <citation type="journal article" date="2020" name="J Insects Food Feed">
        <title>The yellow mealworm (Tenebrio molitor) genome: a resource for the emerging insects as food and feed industry.</title>
        <authorList>
            <person name="Eriksson T."/>
            <person name="Andere A."/>
            <person name="Kelstrup H."/>
            <person name="Emery V."/>
            <person name="Picard C."/>
        </authorList>
    </citation>
    <scope>NUCLEOTIDE SEQUENCE</scope>
    <source>
        <strain evidence="10">Stoneville</strain>
        <tissue evidence="10">Whole head</tissue>
    </source>
</reference>
<evidence type="ECO:0000256" key="1">
    <source>
        <dbReference type="ARBA" id="ARBA00004613"/>
    </source>
</evidence>
<keyword evidence="11" id="KW-1185">Reference proteome</keyword>
<evidence type="ECO:0000259" key="9">
    <source>
        <dbReference type="PROSITE" id="PS50240"/>
    </source>
</evidence>
<keyword evidence="2" id="KW-0964">Secreted</keyword>
<comment type="caution">
    <text evidence="10">The sequence shown here is derived from an EMBL/GenBank/DDBJ whole genome shotgun (WGS) entry which is preliminary data.</text>
</comment>
<feature type="region of interest" description="Disordered" evidence="8">
    <location>
        <begin position="551"/>
        <end position="660"/>
    </location>
</feature>
<evidence type="ECO:0000256" key="3">
    <source>
        <dbReference type="ARBA" id="ARBA00022670"/>
    </source>
</evidence>
<dbReference type="InterPro" id="IPR043504">
    <property type="entry name" value="Peptidase_S1_PA_chymotrypsin"/>
</dbReference>
<reference evidence="10" key="2">
    <citation type="submission" date="2021-08" db="EMBL/GenBank/DDBJ databases">
        <authorList>
            <person name="Eriksson T."/>
        </authorList>
    </citation>
    <scope>NUCLEOTIDE SEQUENCE</scope>
    <source>
        <strain evidence="10">Stoneville</strain>
        <tissue evidence="10">Whole head</tissue>
    </source>
</reference>
<keyword evidence="5 7" id="KW-0720">Serine protease</keyword>
<dbReference type="GO" id="GO:0006508">
    <property type="term" value="P:proteolysis"/>
    <property type="evidence" value="ECO:0007669"/>
    <property type="project" value="UniProtKB-KW"/>
</dbReference>
<keyword evidence="4 7" id="KW-0378">Hydrolase</keyword>
<evidence type="ECO:0000256" key="4">
    <source>
        <dbReference type="ARBA" id="ARBA00022801"/>
    </source>
</evidence>
<feature type="compositionally biased region" description="Basic residues" evidence="8">
    <location>
        <begin position="554"/>
        <end position="601"/>
    </location>
</feature>
<dbReference type="PANTHER" id="PTHR12484:SF4">
    <property type="entry name" value="A-KINASE ANCHOR PROTEIN 17A"/>
    <property type="match status" value="1"/>
</dbReference>
<dbReference type="InterPro" id="IPR033116">
    <property type="entry name" value="TRYPSIN_SER"/>
</dbReference>
<dbReference type="InterPro" id="IPR001314">
    <property type="entry name" value="Peptidase_S1A"/>
</dbReference>
<dbReference type="PANTHER" id="PTHR12484">
    <property type="entry name" value="B-LYMPHOCYTE ANTIGEN-RELATED"/>
    <property type="match status" value="1"/>
</dbReference>
<dbReference type="PRINTS" id="PR00722">
    <property type="entry name" value="CHYMOTRYPSIN"/>
</dbReference>
<evidence type="ECO:0000256" key="5">
    <source>
        <dbReference type="ARBA" id="ARBA00022825"/>
    </source>
</evidence>
<dbReference type="AlphaFoldDB" id="A0A8J6H777"/>
<dbReference type="SMART" id="SM00020">
    <property type="entry name" value="Tryp_SPc"/>
    <property type="match status" value="1"/>
</dbReference>
<feature type="domain" description="Peptidase S1" evidence="9">
    <location>
        <begin position="782"/>
        <end position="1025"/>
    </location>
</feature>
<dbReference type="Pfam" id="PF25015">
    <property type="entry name" value="RBD_AKAP-17A"/>
    <property type="match status" value="1"/>
</dbReference>
<dbReference type="Pfam" id="PF00089">
    <property type="entry name" value="Trypsin"/>
    <property type="match status" value="1"/>
</dbReference>
<evidence type="ECO:0000256" key="7">
    <source>
        <dbReference type="RuleBase" id="RU363034"/>
    </source>
</evidence>
<gene>
    <name evidence="10" type="ORF">GEV33_013780</name>
</gene>
<keyword evidence="6" id="KW-1015">Disulfide bond</keyword>
<dbReference type="PROSITE" id="PS50240">
    <property type="entry name" value="TRYPSIN_DOM"/>
    <property type="match status" value="1"/>
</dbReference>
<dbReference type="Gene3D" id="2.40.10.10">
    <property type="entry name" value="Trypsin-like serine proteases"/>
    <property type="match status" value="1"/>
</dbReference>
<sequence length="1160" mass="132776">MNAFQTCRNTSDAVPLYLPQHLYLKPAARLTISIQLPNVKKLEKSISHWEIMEKLRSAIKPDEFSVLKVSKTTVEFVRFEAEIENRTRLDRVVSKLDNNSIKLKEIPNLLRLKAAEARSDFPTRHKWDAFFQEAKDMDEMKPGQRPDTIHISNLPVKWFVPYHMTDEEDVTPSEKLFYRIFEKFGMIRYVDIPTCDPYRKKMKEQISGVKAHSFDEKEFFEGYVQFKDYIGFTKTMDALKGMKLMRKEEDEALCVSIKVDFDRSKHLSDASIRRREIVRDRLVKKQKEREEKEKNELDAKKMMEHNERQKEISLKTEKEQRRREREAKRKAKLLEKLKINSCDEINDKIAKEEKKLMKAQRKLEAIRLVEELFRRIKDKKDELHMYSKSKSASGNELKKFKDMSELEVLTRRQKLHNAIEGRVVLKSILSGKRKSRSGSTSSSNTSLSIENDQTDSRNNLAPDMLYDPNWYAYNYPAPMYPPPLRGTYHLYPRRPHSRAPLAGPSRGRPFSRGRGYRSRYRGGYRHNFAPHYAPEVEEEYLKYFSKFFNEHDRRSRSRSRRRTYSRSRSRSRRRSSSYSRSRSRSRSPRRSRSRRRSKKSGSRFTPSPKRKSRSVDSSKFVSPRSLRKGRSKSWSTPKDGEKERRSWSRTPEKNTPPAMDPTTWFKLLALISLYPTKIHSDKSSFCKTPNGDVGRCIESKKCPKALTKCSEEMVCCPAMQKIVTPNTSPNPIIPTSAPPVVPPITILPIIEVTTKAPVTNAVTKCEEYKHRVKKRASIITYVFGGVSSLGKEFPHMAILGYGSPEKVEWLCGGSLISEQFVLTAAHCLITSNLGDLVRVRLGDLDLQSVSDDASPEDFGISQKIVHPNYHPPSQYNDIALLKLDREVDFNEYIAPICVQANRNLPNTNFIATGWGRTELGGAQSDILMKVDLDYFPNEVCRKNYDTISTELLSRGIVDDTQVCAGSYHDDRDTCQGDSGGPLQIRDDALYLVGITSFGKVCGVPNSPAVYTRVSYYVPWIEQIATTPPRLQLSPRESPYVTLSPTRLQTTTSPPSALRIAWGPQVSHLNVESLVKTYASAKPVITAKIFLSVTSRFSLLLTQIVRPGGGAGGRLVPVGTPQKHKPVHLKREKRVTRGVEAGPGRAVYKQATPALLAAWRM</sequence>
<evidence type="ECO:0000256" key="8">
    <source>
        <dbReference type="SAM" id="MobiDB-lite"/>
    </source>
</evidence>
<evidence type="ECO:0000313" key="10">
    <source>
        <dbReference type="EMBL" id="KAH0809011.1"/>
    </source>
</evidence>